<accession>A0A1G4MI63</accession>
<dbReference type="GO" id="GO:0005737">
    <property type="term" value="C:cytoplasm"/>
    <property type="evidence" value="ECO:0007669"/>
    <property type="project" value="TreeGrafter"/>
</dbReference>
<proteinExistence type="predicted"/>
<dbReference type="GO" id="GO:0006044">
    <property type="term" value="P:N-acetylglucosamine metabolic process"/>
    <property type="evidence" value="ECO:0007669"/>
    <property type="project" value="TreeGrafter"/>
</dbReference>
<dbReference type="PANTHER" id="PTHR35020">
    <property type="entry name" value="N-ACETYLGLUCOSAMINE-INDUCED PROTEIN 1"/>
    <property type="match status" value="1"/>
</dbReference>
<dbReference type="OrthoDB" id="10053431at2759"/>
<protein>
    <submittedName>
        <fullName evidence="1">LAFE_0G13850g1_1</fullName>
    </submittedName>
</protein>
<dbReference type="EMBL" id="LT598486">
    <property type="protein sequence ID" value="SCW03591.1"/>
    <property type="molecule type" value="Genomic_DNA"/>
</dbReference>
<organism evidence="1 2">
    <name type="scientific">Lachancea fermentati</name>
    <name type="common">Zygosaccharomyces fermentati</name>
    <dbReference type="NCBI Taxonomy" id="4955"/>
    <lineage>
        <taxon>Eukaryota</taxon>
        <taxon>Fungi</taxon>
        <taxon>Dikarya</taxon>
        <taxon>Ascomycota</taxon>
        <taxon>Saccharomycotina</taxon>
        <taxon>Saccharomycetes</taxon>
        <taxon>Saccharomycetales</taxon>
        <taxon>Saccharomycetaceae</taxon>
        <taxon>Lachancea</taxon>
    </lineage>
</organism>
<sequence>MHTWDQVQALVQSGELQCLQRTPEMTEKYRRYKAQLEAEGTTIVDVIVERRLEWSRSELSELAARYVTVEQRTNAMLSAPELFKLLPNDFAYDLAPGLYHLVVWSKIAIPLYVSHASREQRPHVHDKIERFVKTNLARFGVHDYVWFINYPHLQSVKSVSHVHVMLRAESSEVIERMLREQLVPCGEDHANGAGARRVQADGLAAQA</sequence>
<dbReference type="AlphaFoldDB" id="A0A1G4MI63"/>
<keyword evidence="2" id="KW-1185">Reference proteome</keyword>
<dbReference type="InterPro" id="IPR022036">
    <property type="entry name" value="DUF3605"/>
</dbReference>
<dbReference type="Pfam" id="PF12239">
    <property type="entry name" value="DUF3605"/>
    <property type="match status" value="1"/>
</dbReference>
<evidence type="ECO:0000313" key="1">
    <source>
        <dbReference type="EMBL" id="SCW03591.1"/>
    </source>
</evidence>
<gene>
    <name evidence="1" type="ORF">LAFE_0G13850G</name>
</gene>
<reference evidence="1 2" key="1">
    <citation type="submission" date="2016-03" db="EMBL/GenBank/DDBJ databases">
        <authorList>
            <person name="Devillers H."/>
        </authorList>
    </citation>
    <scope>NUCLEOTIDE SEQUENCE [LARGE SCALE GENOMIC DNA]</scope>
    <source>
        <strain evidence="1">CBS 6772</strain>
    </source>
</reference>
<dbReference type="Proteomes" id="UP000190831">
    <property type="component" value="Chromosome G"/>
</dbReference>
<evidence type="ECO:0000313" key="2">
    <source>
        <dbReference type="Proteomes" id="UP000190831"/>
    </source>
</evidence>
<name>A0A1G4MI63_LACFM</name>
<dbReference type="OMA" id="YHDWEDL"/>
<dbReference type="PANTHER" id="PTHR35020:SF2">
    <property type="entry name" value="N-ACETYLGLUCOSAMINE-INDUCED PROTEIN 1"/>
    <property type="match status" value="1"/>
</dbReference>